<evidence type="ECO:0000313" key="2">
    <source>
        <dbReference type="EMBL" id="EER58715.1"/>
    </source>
</evidence>
<evidence type="ECO:0000313" key="3">
    <source>
        <dbReference type="Proteomes" id="UP000003856"/>
    </source>
</evidence>
<feature type="signal peptide" evidence="1">
    <location>
        <begin position="1"/>
        <end position="25"/>
    </location>
</feature>
<evidence type="ECO:0000256" key="1">
    <source>
        <dbReference type="SAM" id="SignalP"/>
    </source>
</evidence>
<name>C5T9Y7_ACIDE</name>
<dbReference type="Proteomes" id="UP000003856">
    <property type="component" value="Unassembled WGS sequence"/>
</dbReference>
<proteinExistence type="predicted"/>
<comment type="caution">
    <text evidence="2">The sequence shown here is derived from an EMBL/GenBank/DDBJ whole genome shotgun (WGS) entry which is preliminary data.</text>
</comment>
<reference evidence="2 3" key="1">
    <citation type="submission" date="2009-05" db="EMBL/GenBank/DDBJ databases">
        <title>The draft genome of Acidovorax delafieldii 2AN.</title>
        <authorList>
            <consortium name="US DOE Joint Genome Institute (JGI-PGF)"/>
            <person name="Lucas S."/>
            <person name="Copeland A."/>
            <person name="Lapidus A."/>
            <person name="Glavina del Rio T."/>
            <person name="Tice H."/>
            <person name="Bruce D."/>
            <person name="Goodwin L."/>
            <person name="Pitluck S."/>
            <person name="Larimer F."/>
            <person name="Land M.L."/>
            <person name="Hauser L."/>
            <person name="Shelobolina E.S."/>
            <person name="Picardal F."/>
            <person name="Roden E."/>
            <person name="Emerson D."/>
        </authorList>
    </citation>
    <scope>NUCLEOTIDE SEQUENCE [LARGE SCALE GENOMIC DNA]</scope>
    <source>
        <strain evidence="2 3">2AN</strain>
    </source>
</reference>
<dbReference type="EMBL" id="ACQT01000216">
    <property type="protein sequence ID" value="EER58715.1"/>
    <property type="molecule type" value="Genomic_DNA"/>
</dbReference>
<keyword evidence="1" id="KW-0732">Signal</keyword>
<sequence length="175" mass="19401">MPSTPRPMKILSAVCFSLFSGLCWAGTSISLCSADEIVFLSCSLGHKLLSVCASKDLSSDRGYIEYRFGKQNLIELRYPDKSLPPKQAFTFLALGTGQAVENSLRFRNGEYTYTVYSVGGRTFEDHGVYVRKDNALISRQACRTKIVGNLGTTEFTQKIIGAGVPKPEREYSVYE</sequence>
<accession>C5T9Y7</accession>
<keyword evidence="3" id="KW-1185">Reference proteome</keyword>
<evidence type="ECO:0008006" key="4">
    <source>
        <dbReference type="Google" id="ProtNLM"/>
    </source>
</evidence>
<dbReference type="PATRIC" id="fig|573060.9.peg.1271"/>
<dbReference type="AlphaFoldDB" id="C5T9Y7"/>
<protein>
    <recommendedName>
        <fullName evidence="4">Lipoprotein</fullName>
    </recommendedName>
</protein>
<gene>
    <name evidence="2" type="ORF">AcdelDRAFT_3717</name>
</gene>
<feature type="chain" id="PRO_5002957500" description="Lipoprotein" evidence="1">
    <location>
        <begin position="26"/>
        <end position="175"/>
    </location>
</feature>
<organism evidence="2 3">
    <name type="scientific">Acidovorax delafieldii 2AN</name>
    <dbReference type="NCBI Taxonomy" id="573060"/>
    <lineage>
        <taxon>Bacteria</taxon>
        <taxon>Pseudomonadati</taxon>
        <taxon>Pseudomonadota</taxon>
        <taxon>Betaproteobacteria</taxon>
        <taxon>Burkholderiales</taxon>
        <taxon>Comamonadaceae</taxon>
        <taxon>Acidovorax</taxon>
    </lineage>
</organism>